<evidence type="ECO:0000313" key="9">
    <source>
        <dbReference type="Proteomes" id="UP000705867"/>
    </source>
</evidence>
<evidence type="ECO:0000256" key="2">
    <source>
        <dbReference type="ARBA" id="ARBA00010388"/>
    </source>
</evidence>
<evidence type="ECO:0000256" key="7">
    <source>
        <dbReference type="SAM" id="Phobius"/>
    </source>
</evidence>
<feature type="transmembrane region" description="Helical" evidence="7">
    <location>
        <begin position="6"/>
        <end position="25"/>
    </location>
</feature>
<keyword evidence="4 7" id="KW-0812">Transmembrane</keyword>
<reference evidence="8" key="1">
    <citation type="journal article" date="2021" name="bioRxiv">
        <title>Unraveling nitrogen, sulfur and carbon metabolic pathways and microbial community transcriptional responses to substrate deprivation and toxicity stresses in a bioreactor mimicking anoxic brackish coastal sediment conditions.</title>
        <authorList>
            <person name="Martins P.D."/>
            <person name="Echeveste M.J."/>
            <person name="Arshad A."/>
            <person name="Kurth J."/>
            <person name="Ouboter H."/>
            <person name="Jetten M.S.M."/>
            <person name="Welte C.U."/>
        </authorList>
    </citation>
    <scope>NUCLEOTIDE SEQUENCE</scope>
    <source>
        <strain evidence="8">MAG_39</strain>
    </source>
</reference>
<gene>
    <name evidence="8" type="ORF">K8I29_07260</name>
</gene>
<keyword evidence="6 7" id="KW-0472">Membrane</keyword>
<feature type="transmembrane region" description="Helical" evidence="7">
    <location>
        <begin position="62"/>
        <end position="83"/>
    </location>
</feature>
<proteinExistence type="inferred from homology"/>
<dbReference type="Pfam" id="PF00420">
    <property type="entry name" value="Oxidored_q2"/>
    <property type="match status" value="1"/>
</dbReference>
<evidence type="ECO:0000256" key="3">
    <source>
        <dbReference type="ARBA" id="ARBA00022475"/>
    </source>
</evidence>
<dbReference type="InterPro" id="IPR050601">
    <property type="entry name" value="CPA3_antiporter_subunitC"/>
</dbReference>
<sequence>MSHEPLYSASGVLLFLMGLYSLIVHDHLIKKVIGFNIMGSGIFLLLVSFAERTPHAPDPVPHALVLTGIVVTVSATGFALMLIKRIFSETKKPALDDGGE</sequence>
<comment type="subcellular location">
    <subcellularLocation>
        <location evidence="1">Cell membrane</location>
        <topology evidence="1">Multi-pass membrane protein</topology>
    </subcellularLocation>
</comment>
<name>A0A953M131_9BACT</name>
<dbReference type="InterPro" id="IPR039428">
    <property type="entry name" value="NUOK/Mnh_C1-like"/>
</dbReference>
<keyword evidence="5 7" id="KW-1133">Transmembrane helix</keyword>
<dbReference type="EMBL" id="JAIOIV010000060">
    <property type="protein sequence ID" value="MBZ0156000.1"/>
    <property type="molecule type" value="Genomic_DNA"/>
</dbReference>
<accession>A0A953M131</accession>
<dbReference type="Gene3D" id="1.10.287.3510">
    <property type="match status" value="1"/>
</dbReference>
<evidence type="ECO:0000256" key="6">
    <source>
        <dbReference type="ARBA" id="ARBA00023136"/>
    </source>
</evidence>
<protein>
    <submittedName>
        <fullName evidence="8">Cation:proton antiporter subunit C</fullName>
    </submittedName>
</protein>
<comment type="similarity">
    <text evidence="2">Belongs to the CPA3 antiporters (TC 2.A.63) subunit C family.</text>
</comment>
<dbReference type="PANTHER" id="PTHR34583:SF2">
    <property type="entry name" value="ANTIPORTER SUBUNIT MNHC2-RELATED"/>
    <property type="match status" value="1"/>
</dbReference>
<dbReference type="Proteomes" id="UP000705867">
    <property type="component" value="Unassembled WGS sequence"/>
</dbReference>
<evidence type="ECO:0000256" key="4">
    <source>
        <dbReference type="ARBA" id="ARBA00022692"/>
    </source>
</evidence>
<evidence type="ECO:0000256" key="5">
    <source>
        <dbReference type="ARBA" id="ARBA00022989"/>
    </source>
</evidence>
<dbReference type="AlphaFoldDB" id="A0A953M131"/>
<comment type="caution">
    <text evidence="8">The sequence shown here is derived from an EMBL/GenBank/DDBJ whole genome shotgun (WGS) entry which is preliminary data.</text>
</comment>
<dbReference type="GO" id="GO:0005886">
    <property type="term" value="C:plasma membrane"/>
    <property type="evidence" value="ECO:0007669"/>
    <property type="project" value="UniProtKB-SubCell"/>
</dbReference>
<evidence type="ECO:0000256" key="1">
    <source>
        <dbReference type="ARBA" id="ARBA00004651"/>
    </source>
</evidence>
<feature type="transmembrane region" description="Helical" evidence="7">
    <location>
        <begin position="32"/>
        <end position="50"/>
    </location>
</feature>
<reference evidence="8" key="2">
    <citation type="submission" date="2021-08" db="EMBL/GenBank/DDBJ databases">
        <authorList>
            <person name="Dalcin Martins P."/>
        </authorList>
    </citation>
    <scope>NUCLEOTIDE SEQUENCE</scope>
    <source>
        <strain evidence="8">MAG_39</strain>
    </source>
</reference>
<evidence type="ECO:0000313" key="8">
    <source>
        <dbReference type="EMBL" id="MBZ0156000.1"/>
    </source>
</evidence>
<keyword evidence="3" id="KW-1003">Cell membrane</keyword>
<dbReference type="PANTHER" id="PTHR34583">
    <property type="entry name" value="ANTIPORTER SUBUNIT MNHC2-RELATED"/>
    <property type="match status" value="1"/>
</dbReference>
<organism evidence="8 9">
    <name type="scientific">Candidatus Nitrobium versatile</name>
    <dbReference type="NCBI Taxonomy" id="2884831"/>
    <lineage>
        <taxon>Bacteria</taxon>
        <taxon>Pseudomonadati</taxon>
        <taxon>Nitrospirota</taxon>
        <taxon>Nitrospiria</taxon>
        <taxon>Nitrospirales</taxon>
        <taxon>Nitrospiraceae</taxon>
        <taxon>Candidatus Nitrobium</taxon>
    </lineage>
</organism>